<reference evidence="2 3" key="1">
    <citation type="submission" date="2020-02" db="EMBL/GenBank/DDBJ databases">
        <title>A chromosome-scale genome assembly of the black bullhead catfish (Ameiurus melas).</title>
        <authorList>
            <person name="Wen M."/>
            <person name="Zham M."/>
            <person name="Cabau C."/>
            <person name="Klopp C."/>
            <person name="Donnadieu C."/>
            <person name="Roques C."/>
            <person name="Bouchez O."/>
            <person name="Lampietro C."/>
            <person name="Jouanno E."/>
            <person name="Herpin A."/>
            <person name="Louis A."/>
            <person name="Berthelot C."/>
            <person name="Parey E."/>
            <person name="Roest-Crollius H."/>
            <person name="Braasch I."/>
            <person name="Postlethwait J."/>
            <person name="Robinson-Rechavi M."/>
            <person name="Echchiki A."/>
            <person name="Begum T."/>
            <person name="Montfort J."/>
            <person name="Schartl M."/>
            <person name="Bobe J."/>
            <person name="Guiguen Y."/>
        </authorList>
    </citation>
    <scope>NUCLEOTIDE SEQUENCE [LARGE SCALE GENOMIC DNA]</scope>
    <source>
        <strain evidence="2">M_S1</strain>
        <tissue evidence="2">Blood</tissue>
    </source>
</reference>
<accession>A0A7J6ASI4</accession>
<feature type="compositionally biased region" description="Basic and acidic residues" evidence="1">
    <location>
        <begin position="1"/>
        <end position="11"/>
    </location>
</feature>
<dbReference type="AlphaFoldDB" id="A0A7J6ASI4"/>
<proteinExistence type="predicted"/>
<organism evidence="2 3">
    <name type="scientific">Ameiurus melas</name>
    <name type="common">Black bullhead</name>
    <name type="synonym">Silurus melas</name>
    <dbReference type="NCBI Taxonomy" id="219545"/>
    <lineage>
        <taxon>Eukaryota</taxon>
        <taxon>Metazoa</taxon>
        <taxon>Chordata</taxon>
        <taxon>Craniata</taxon>
        <taxon>Vertebrata</taxon>
        <taxon>Euteleostomi</taxon>
        <taxon>Actinopterygii</taxon>
        <taxon>Neopterygii</taxon>
        <taxon>Teleostei</taxon>
        <taxon>Ostariophysi</taxon>
        <taxon>Siluriformes</taxon>
        <taxon>Ictaluridae</taxon>
        <taxon>Ameiurus</taxon>
    </lineage>
</organism>
<evidence type="ECO:0000256" key="1">
    <source>
        <dbReference type="SAM" id="MobiDB-lite"/>
    </source>
</evidence>
<evidence type="ECO:0000313" key="3">
    <source>
        <dbReference type="Proteomes" id="UP000593565"/>
    </source>
</evidence>
<gene>
    <name evidence="2" type="ORF">AMELA_G00098370</name>
</gene>
<sequence length="133" mass="15202">GARYISRHESASKLLAAEGNTDTREIPANDRTGRRHDRNVNKHTCPAVTAVNHGKAGARAFRFSPQGETVTSISYYRNMRGFTKHKVDSYFSSRQLRKLEGLQAPRHYSLAVRYRRPIQFYLPIRDPVPLTFA</sequence>
<keyword evidence="3" id="KW-1185">Reference proteome</keyword>
<feature type="compositionally biased region" description="Basic and acidic residues" evidence="1">
    <location>
        <begin position="21"/>
        <end position="32"/>
    </location>
</feature>
<evidence type="ECO:0000313" key="2">
    <source>
        <dbReference type="EMBL" id="KAF4085734.1"/>
    </source>
</evidence>
<name>A0A7J6ASI4_AMEME</name>
<dbReference type="Proteomes" id="UP000593565">
    <property type="component" value="Unassembled WGS sequence"/>
</dbReference>
<protein>
    <submittedName>
        <fullName evidence="2">Uncharacterized protein</fullName>
    </submittedName>
</protein>
<feature type="non-terminal residue" evidence="2">
    <location>
        <position position="133"/>
    </location>
</feature>
<comment type="caution">
    <text evidence="2">The sequence shown here is derived from an EMBL/GenBank/DDBJ whole genome shotgun (WGS) entry which is preliminary data.</text>
</comment>
<dbReference type="EMBL" id="JAAGNN010000008">
    <property type="protein sequence ID" value="KAF4085734.1"/>
    <property type="molecule type" value="Genomic_DNA"/>
</dbReference>
<feature type="region of interest" description="Disordered" evidence="1">
    <location>
        <begin position="1"/>
        <end position="39"/>
    </location>
</feature>